<gene>
    <name evidence="2" type="ORF">K402DRAFT_327933</name>
</gene>
<proteinExistence type="predicted"/>
<reference evidence="2" key="1">
    <citation type="journal article" date="2020" name="Stud. Mycol.">
        <title>101 Dothideomycetes genomes: a test case for predicting lifestyles and emergence of pathogens.</title>
        <authorList>
            <person name="Haridas S."/>
            <person name="Albert R."/>
            <person name="Binder M."/>
            <person name="Bloem J."/>
            <person name="Labutti K."/>
            <person name="Salamov A."/>
            <person name="Andreopoulos B."/>
            <person name="Baker S."/>
            <person name="Barry K."/>
            <person name="Bills G."/>
            <person name="Bluhm B."/>
            <person name="Cannon C."/>
            <person name="Castanera R."/>
            <person name="Culley D."/>
            <person name="Daum C."/>
            <person name="Ezra D."/>
            <person name="Gonzalez J."/>
            <person name="Henrissat B."/>
            <person name="Kuo A."/>
            <person name="Liang C."/>
            <person name="Lipzen A."/>
            <person name="Lutzoni F."/>
            <person name="Magnuson J."/>
            <person name="Mondo S."/>
            <person name="Nolan M."/>
            <person name="Ohm R."/>
            <person name="Pangilinan J."/>
            <person name="Park H.-J."/>
            <person name="Ramirez L."/>
            <person name="Alfaro M."/>
            <person name="Sun H."/>
            <person name="Tritt A."/>
            <person name="Yoshinaga Y."/>
            <person name="Zwiers L.-H."/>
            <person name="Turgeon B."/>
            <person name="Goodwin S."/>
            <person name="Spatafora J."/>
            <person name="Crous P."/>
            <person name="Grigoriev I."/>
        </authorList>
    </citation>
    <scope>NUCLEOTIDE SEQUENCE</scope>
    <source>
        <strain evidence="2">CBS 113979</strain>
    </source>
</reference>
<evidence type="ECO:0000313" key="2">
    <source>
        <dbReference type="EMBL" id="KAF1988696.1"/>
    </source>
</evidence>
<evidence type="ECO:0000259" key="1">
    <source>
        <dbReference type="Pfam" id="PF06985"/>
    </source>
</evidence>
<dbReference type="PANTHER" id="PTHR33112:SF16">
    <property type="entry name" value="HETEROKARYON INCOMPATIBILITY DOMAIN-CONTAINING PROTEIN"/>
    <property type="match status" value="1"/>
</dbReference>
<dbReference type="PANTHER" id="PTHR33112">
    <property type="entry name" value="DOMAIN PROTEIN, PUTATIVE-RELATED"/>
    <property type="match status" value="1"/>
</dbReference>
<accession>A0A6G1H647</accession>
<dbReference type="Proteomes" id="UP000800041">
    <property type="component" value="Unassembled WGS sequence"/>
</dbReference>
<name>A0A6G1H647_9PEZI</name>
<dbReference type="EMBL" id="ML977147">
    <property type="protein sequence ID" value="KAF1988696.1"/>
    <property type="molecule type" value="Genomic_DNA"/>
</dbReference>
<keyword evidence="3" id="KW-1185">Reference proteome</keyword>
<organism evidence="2 3">
    <name type="scientific">Aulographum hederae CBS 113979</name>
    <dbReference type="NCBI Taxonomy" id="1176131"/>
    <lineage>
        <taxon>Eukaryota</taxon>
        <taxon>Fungi</taxon>
        <taxon>Dikarya</taxon>
        <taxon>Ascomycota</taxon>
        <taxon>Pezizomycotina</taxon>
        <taxon>Dothideomycetes</taxon>
        <taxon>Pleosporomycetidae</taxon>
        <taxon>Aulographales</taxon>
        <taxon>Aulographaceae</taxon>
    </lineage>
</organism>
<protein>
    <recommendedName>
        <fullName evidence="1">Heterokaryon incompatibility domain-containing protein</fullName>
    </recommendedName>
</protein>
<dbReference type="AlphaFoldDB" id="A0A6G1H647"/>
<dbReference type="OrthoDB" id="2958217at2759"/>
<sequence length="101" mass="11076">MPYLSLSYCWGKLPNPNSVATTTANFQQRLTCISPSDIPRAISDNLVTTKKLGFRYLWVDAICIIQDSAEDWAAECSLMASVYSNADCMIAVTDSTNSNQG</sequence>
<dbReference type="Pfam" id="PF06985">
    <property type="entry name" value="HET"/>
    <property type="match status" value="1"/>
</dbReference>
<dbReference type="InterPro" id="IPR010730">
    <property type="entry name" value="HET"/>
</dbReference>
<evidence type="ECO:0000313" key="3">
    <source>
        <dbReference type="Proteomes" id="UP000800041"/>
    </source>
</evidence>
<feature type="domain" description="Heterokaryon incompatibility" evidence="1">
    <location>
        <begin position="3"/>
        <end position="100"/>
    </location>
</feature>